<dbReference type="Pfam" id="PF02518">
    <property type="entry name" value="HATPase_c"/>
    <property type="match status" value="1"/>
</dbReference>
<evidence type="ECO:0000256" key="4">
    <source>
        <dbReference type="ARBA" id="ARBA00022679"/>
    </source>
</evidence>
<dbReference type="GO" id="GO:0000155">
    <property type="term" value="F:phosphorelay sensor kinase activity"/>
    <property type="evidence" value="ECO:0007669"/>
    <property type="project" value="InterPro"/>
</dbReference>
<evidence type="ECO:0000256" key="3">
    <source>
        <dbReference type="ARBA" id="ARBA00022553"/>
    </source>
</evidence>
<keyword evidence="7" id="KW-0067">ATP-binding</keyword>
<comment type="catalytic activity">
    <reaction evidence="1">
        <text>ATP + protein L-histidine = ADP + protein N-phospho-L-histidine.</text>
        <dbReference type="EC" id="2.7.13.3"/>
    </reaction>
</comment>
<dbReference type="SUPFAM" id="SSF55785">
    <property type="entry name" value="PYP-like sensor domain (PAS domain)"/>
    <property type="match status" value="1"/>
</dbReference>
<evidence type="ECO:0000256" key="6">
    <source>
        <dbReference type="ARBA" id="ARBA00022777"/>
    </source>
</evidence>
<keyword evidence="5" id="KW-0547">Nucleotide-binding</keyword>
<dbReference type="InterPro" id="IPR036097">
    <property type="entry name" value="HisK_dim/P_sf"/>
</dbReference>
<gene>
    <name evidence="10" type="ORF">ENL39_04330</name>
</gene>
<sequence length="674" mass="77224">MVSILFITYEEKRKYFLKSILGEDSYIVDCNGNELEELCPLFELIVIDFSSLGWESLNVLSQIKKLNPSATVFGIGRGIKKEIIKAAKEKGLEDYIDVDEGLGFFPEIIKKKVEREILISEIEEKNREKTLHPTSISEKNLLFEERSFLEEMSKFLAHGYNLKELLQFLLNFLGRMFGITRLCVLLKEREENVYKIKACKGLGEEVKKYITLYPERGIVKFLAKEGTAITRENFPKTDPKTAYEIKKEMKLIHSSTVIPLSSQGKLTGILGLGPKITGENLSPEEIKQIFLFSGYVVLAIQNLLFYEEVCWQKEYIEKVLQNASSGVITIDAKQKITTCNLRAYKILEINEKKKLLGKDIREIPSPLGDLLFETLTRGIPYERKEVYLPRIKRWLGVSTSQTKDAQGKTIGSIMIFTDLTPVKELEEEKRRAQTKDFLAQIATRLSHELRNSLVPIKSLAELLPSNYLDEDFRENFLSIVNREIKRIDELIERLLFFSQPLKLDKTAQLLPSLIKKAIKKIEKKLPSGKKVEFNITFKEENLWVYADEKAIIDAFENIIINAVEAIEEKQVKIEISCENCGNLPHFTFSEKSKKKIPPQTKYIKIEFKDNGPGFPEETSKKIFDPFFTTKNKGIGLGLTISQRIIEEHGGSIIPSNRNEGATVSVYLPRYHPPI</sequence>
<dbReference type="Gene3D" id="1.10.287.130">
    <property type="match status" value="1"/>
</dbReference>
<dbReference type="Gene3D" id="3.30.450.20">
    <property type="entry name" value="PAS domain"/>
    <property type="match status" value="1"/>
</dbReference>
<evidence type="ECO:0000256" key="1">
    <source>
        <dbReference type="ARBA" id="ARBA00000085"/>
    </source>
</evidence>
<dbReference type="SUPFAM" id="SSF55874">
    <property type="entry name" value="ATPase domain of HSP90 chaperone/DNA topoisomerase II/histidine kinase"/>
    <property type="match status" value="1"/>
</dbReference>
<dbReference type="EC" id="2.7.13.3" evidence="2"/>
<dbReference type="Pfam" id="PF00512">
    <property type="entry name" value="HisKA"/>
    <property type="match status" value="1"/>
</dbReference>
<evidence type="ECO:0000256" key="2">
    <source>
        <dbReference type="ARBA" id="ARBA00012438"/>
    </source>
</evidence>
<dbReference type="InterPro" id="IPR004358">
    <property type="entry name" value="Sig_transdc_His_kin-like_C"/>
</dbReference>
<accession>A0A7V5HZA8</accession>
<dbReference type="PANTHER" id="PTHR43065">
    <property type="entry name" value="SENSOR HISTIDINE KINASE"/>
    <property type="match status" value="1"/>
</dbReference>
<evidence type="ECO:0000313" key="10">
    <source>
        <dbReference type="EMBL" id="HHF98695.1"/>
    </source>
</evidence>
<dbReference type="SMART" id="SM00387">
    <property type="entry name" value="HATPase_c"/>
    <property type="match status" value="1"/>
</dbReference>
<dbReference type="PROSITE" id="PS50109">
    <property type="entry name" value="HIS_KIN"/>
    <property type="match status" value="1"/>
</dbReference>
<evidence type="ECO:0000256" key="8">
    <source>
        <dbReference type="ARBA" id="ARBA00023012"/>
    </source>
</evidence>
<dbReference type="InterPro" id="IPR005467">
    <property type="entry name" value="His_kinase_dom"/>
</dbReference>
<proteinExistence type="predicted"/>
<dbReference type="SMART" id="SM00388">
    <property type="entry name" value="HisKA"/>
    <property type="match status" value="1"/>
</dbReference>
<dbReference type="Gene3D" id="3.30.565.10">
    <property type="entry name" value="Histidine kinase-like ATPase, C-terminal domain"/>
    <property type="match status" value="1"/>
</dbReference>
<dbReference type="InterPro" id="IPR035965">
    <property type="entry name" value="PAS-like_dom_sf"/>
</dbReference>
<evidence type="ECO:0000259" key="9">
    <source>
        <dbReference type="PROSITE" id="PS50109"/>
    </source>
</evidence>
<reference evidence="10" key="1">
    <citation type="journal article" date="2020" name="mSystems">
        <title>Genome- and Community-Level Interaction Insights into Carbon Utilization and Element Cycling Functions of Hydrothermarchaeota in Hydrothermal Sediment.</title>
        <authorList>
            <person name="Zhou Z."/>
            <person name="Liu Y."/>
            <person name="Xu W."/>
            <person name="Pan J."/>
            <person name="Luo Z.H."/>
            <person name="Li M."/>
        </authorList>
    </citation>
    <scope>NUCLEOTIDE SEQUENCE [LARGE SCALE GENOMIC DNA]</scope>
    <source>
        <strain evidence="10">HyVt-92</strain>
    </source>
</reference>
<dbReference type="Proteomes" id="UP000886070">
    <property type="component" value="Unassembled WGS sequence"/>
</dbReference>
<evidence type="ECO:0000256" key="7">
    <source>
        <dbReference type="ARBA" id="ARBA00022840"/>
    </source>
</evidence>
<keyword evidence="4" id="KW-0808">Transferase</keyword>
<dbReference type="InterPro" id="IPR029016">
    <property type="entry name" value="GAF-like_dom_sf"/>
</dbReference>
<dbReference type="InterPro" id="IPR036890">
    <property type="entry name" value="HATPase_C_sf"/>
</dbReference>
<protein>
    <recommendedName>
        <fullName evidence="2">histidine kinase</fullName>
        <ecNumber evidence="2">2.7.13.3</ecNumber>
    </recommendedName>
</protein>
<dbReference type="Gene3D" id="3.30.450.40">
    <property type="match status" value="1"/>
</dbReference>
<dbReference type="InterPro" id="IPR000014">
    <property type="entry name" value="PAS"/>
</dbReference>
<dbReference type="GO" id="GO:0005524">
    <property type="term" value="F:ATP binding"/>
    <property type="evidence" value="ECO:0007669"/>
    <property type="project" value="UniProtKB-KW"/>
</dbReference>
<dbReference type="InterPro" id="IPR003594">
    <property type="entry name" value="HATPase_dom"/>
</dbReference>
<dbReference type="SUPFAM" id="SSF47384">
    <property type="entry name" value="Homodimeric domain of signal transducing histidine kinase"/>
    <property type="match status" value="1"/>
</dbReference>
<dbReference type="SUPFAM" id="SSF55781">
    <property type="entry name" value="GAF domain-like"/>
    <property type="match status" value="1"/>
</dbReference>
<dbReference type="CDD" id="cd00082">
    <property type="entry name" value="HisKA"/>
    <property type="match status" value="1"/>
</dbReference>
<evidence type="ECO:0000256" key="5">
    <source>
        <dbReference type="ARBA" id="ARBA00022741"/>
    </source>
</evidence>
<dbReference type="PANTHER" id="PTHR43065:SF10">
    <property type="entry name" value="PEROXIDE STRESS-ACTIVATED HISTIDINE KINASE MAK3"/>
    <property type="match status" value="1"/>
</dbReference>
<dbReference type="PRINTS" id="PR00344">
    <property type="entry name" value="BCTRLSENSOR"/>
</dbReference>
<keyword evidence="6 10" id="KW-0418">Kinase</keyword>
<feature type="domain" description="Histidine kinase" evidence="9">
    <location>
        <begin position="444"/>
        <end position="671"/>
    </location>
</feature>
<dbReference type="EMBL" id="DRTT01000121">
    <property type="protein sequence ID" value="HHF98695.1"/>
    <property type="molecule type" value="Genomic_DNA"/>
</dbReference>
<keyword evidence="8" id="KW-0902">Two-component regulatory system</keyword>
<dbReference type="AlphaFoldDB" id="A0A7V5HZA8"/>
<dbReference type="Pfam" id="PF13188">
    <property type="entry name" value="PAS_8"/>
    <property type="match status" value="1"/>
</dbReference>
<comment type="caution">
    <text evidence="10">The sequence shown here is derived from an EMBL/GenBank/DDBJ whole genome shotgun (WGS) entry which is preliminary data.</text>
</comment>
<dbReference type="InterPro" id="IPR003661">
    <property type="entry name" value="HisK_dim/P_dom"/>
</dbReference>
<keyword evidence="3" id="KW-0597">Phosphoprotein</keyword>
<name>A0A7V5HZA8_UNCAE</name>
<organism evidence="10">
    <name type="scientific">Aerophobetes bacterium</name>
    <dbReference type="NCBI Taxonomy" id="2030807"/>
    <lineage>
        <taxon>Bacteria</taxon>
        <taxon>Candidatus Aerophobota</taxon>
    </lineage>
</organism>